<dbReference type="GO" id="GO:0042910">
    <property type="term" value="F:xenobiotic transmembrane transporter activity"/>
    <property type="evidence" value="ECO:0007669"/>
    <property type="project" value="InterPro"/>
</dbReference>
<comment type="similarity">
    <text evidence="2">Belongs to the multi antimicrobial extrusion (MATE) (TC 2.A.66.1) family.</text>
</comment>
<proteinExistence type="inferred from homology"/>
<dbReference type="InterPro" id="IPR002528">
    <property type="entry name" value="MATE_fam"/>
</dbReference>
<evidence type="ECO:0000256" key="2">
    <source>
        <dbReference type="ARBA" id="ARBA00010199"/>
    </source>
</evidence>
<reference evidence="7 8" key="1">
    <citation type="submission" date="2018-06" db="EMBL/GenBank/DDBJ databases">
        <authorList>
            <consortium name="Pathogen Informatics"/>
            <person name="Doyle S."/>
        </authorList>
    </citation>
    <scope>NUCLEOTIDE SEQUENCE [LARGE SCALE GENOMIC DNA]</scope>
    <source>
        <strain evidence="7 8">NCTC5047</strain>
    </source>
</reference>
<dbReference type="Proteomes" id="UP000254340">
    <property type="component" value="Unassembled WGS sequence"/>
</dbReference>
<evidence type="ECO:0000313" key="8">
    <source>
        <dbReference type="Proteomes" id="UP000254340"/>
    </source>
</evidence>
<comment type="subcellular location">
    <subcellularLocation>
        <location evidence="1">Membrane</location>
        <topology evidence="1">Multi-pass membrane protein</topology>
    </subcellularLocation>
</comment>
<dbReference type="GO" id="GO:0005886">
    <property type="term" value="C:plasma membrane"/>
    <property type="evidence" value="ECO:0007669"/>
    <property type="project" value="TreeGrafter"/>
</dbReference>
<gene>
    <name evidence="7" type="primary">dinF_2</name>
    <name evidence="7" type="ORF">NCTC5047_04241</name>
</gene>
<evidence type="ECO:0000256" key="3">
    <source>
        <dbReference type="ARBA" id="ARBA00022692"/>
    </source>
</evidence>
<dbReference type="InterPro" id="IPR044644">
    <property type="entry name" value="DinF-like"/>
</dbReference>
<protein>
    <submittedName>
        <fullName evidence="7">DNA-damage-inducible SOS response protein</fullName>
    </submittedName>
</protein>
<feature type="transmembrane region" description="Helical" evidence="6">
    <location>
        <begin position="176"/>
        <end position="193"/>
    </location>
</feature>
<name>A0A377XI45_KLEPN</name>
<evidence type="ECO:0000313" key="7">
    <source>
        <dbReference type="EMBL" id="STT83233.1"/>
    </source>
</evidence>
<dbReference type="NCBIfam" id="NF007690">
    <property type="entry name" value="PRK10367.1"/>
    <property type="match status" value="1"/>
</dbReference>
<dbReference type="EMBL" id="UGLH01000006">
    <property type="protein sequence ID" value="STT83233.1"/>
    <property type="molecule type" value="Genomic_DNA"/>
</dbReference>
<dbReference type="AlphaFoldDB" id="A0A377XI45"/>
<feature type="transmembrane region" description="Helical" evidence="6">
    <location>
        <begin position="199"/>
        <end position="217"/>
    </location>
</feature>
<evidence type="ECO:0000256" key="1">
    <source>
        <dbReference type="ARBA" id="ARBA00004141"/>
    </source>
</evidence>
<organism evidence="7 8">
    <name type="scientific">Klebsiella pneumoniae</name>
    <dbReference type="NCBI Taxonomy" id="573"/>
    <lineage>
        <taxon>Bacteria</taxon>
        <taxon>Pseudomonadati</taxon>
        <taxon>Pseudomonadota</taxon>
        <taxon>Gammaproteobacteria</taxon>
        <taxon>Enterobacterales</taxon>
        <taxon>Enterobacteriaceae</taxon>
        <taxon>Klebsiella/Raoultella group</taxon>
        <taxon>Klebsiella</taxon>
        <taxon>Klebsiella pneumoniae complex</taxon>
    </lineage>
</organism>
<feature type="transmembrane region" description="Helical" evidence="6">
    <location>
        <begin position="110"/>
        <end position="130"/>
    </location>
</feature>
<dbReference type="Pfam" id="PF01554">
    <property type="entry name" value="MatE"/>
    <property type="match status" value="1"/>
</dbReference>
<evidence type="ECO:0000256" key="5">
    <source>
        <dbReference type="ARBA" id="ARBA00023136"/>
    </source>
</evidence>
<keyword evidence="5 6" id="KW-0472">Membrane</keyword>
<evidence type="ECO:0000256" key="6">
    <source>
        <dbReference type="SAM" id="Phobius"/>
    </source>
</evidence>
<accession>A0A377XI45</accession>
<feature type="transmembrane region" description="Helical" evidence="6">
    <location>
        <begin position="30"/>
        <end position="49"/>
    </location>
</feature>
<keyword evidence="4 6" id="KW-1133">Transmembrane helix</keyword>
<dbReference type="PANTHER" id="PTHR42893">
    <property type="entry name" value="PROTEIN DETOXIFICATION 44, CHLOROPLASTIC-RELATED"/>
    <property type="match status" value="1"/>
</dbReference>
<dbReference type="PANTHER" id="PTHR42893:SF46">
    <property type="entry name" value="PROTEIN DETOXIFICATION 44, CHLOROPLASTIC"/>
    <property type="match status" value="1"/>
</dbReference>
<evidence type="ECO:0000256" key="4">
    <source>
        <dbReference type="ARBA" id="ARBA00022989"/>
    </source>
</evidence>
<sequence>MLTLRGVSLAMLKNAWRGDLRRLLALNRDIMLRSLLLQLCFGALTVFGARLGSDIVAVNAVLMTMLTFTAYALDGFAYAVEAHSGQAYGARDGSQLLEVWRAACRQSGMVALAFALIYSLAGQYIIALLTSLPSLQQLADRYLIWQTILPVVGVWCYLLDGMFIGATRGAEMRNSMAVAAAGFAVTLLTLPVLGNHGLWLALAVFLALRGLSLALIWRRHWRRGTWFS</sequence>
<dbReference type="GO" id="GO:0015297">
    <property type="term" value="F:antiporter activity"/>
    <property type="evidence" value="ECO:0007669"/>
    <property type="project" value="InterPro"/>
</dbReference>
<feature type="transmembrane region" description="Helical" evidence="6">
    <location>
        <begin position="142"/>
        <end position="164"/>
    </location>
</feature>
<keyword evidence="3 6" id="KW-0812">Transmembrane</keyword>
<feature type="transmembrane region" description="Helical" evidence="6">
    <location>
        <begin position="55"/>
        <end position="73"/>
    </location>
</feature>